<reference evidence="2 3" key="1">
    <citation type="submission" date="2019-05" db="EMBL/GenBank/DDBJ databases">
        <title>Another draft genome of Portunus trituberculatus and its Hox gene families provides insights of decapod evolution.</title>
        <authorList>
            <person name="Jeong J.-H."/>
            <person name="Song I."/>
            <person name="Kim S."/>
            <person name="Choi T."/>
            <person name="Kim D."/>
            <person name="Ryu S."/>
            <person name="Kim W."/>
        </authorList>
    </citation>
    <scope>NUCLEOTIDE SEQUENCE [LARGE SCALE GENOMIC DNA]</scope>
    <source>
        <tissue evidence="2">Muscle</tissue>
    </source>
</reference>
<evidence type="ECO:0000313" key="2">
    <source>
        <dbReference type="EMBL" id="MPC18766.1"/>
    </source>
</evidence>
<sequence>MLRDLWQSSWNMQNDNKLHAIKPTILPWPLSTHRNRRWETALARLRLGHTGLTHGHLLPREPPLVCPRCHCALSVSHIFLDCPDTYPHRRDAAVGGTESVFGCRGGAKGQEATSGNEKGSLTEAAEPLGGAIHCLEKVSEVTFRIRRGQRGKPNIIHADRLWRYHGPGKFTWGQAPCDSSSEEEDAALAIVA</sequence>
<dbReference type="Pfam" id="PF22938">
    <property type="entry name" value="Integrase_p58_C"/>
    <property type="match status" value="1"/>
</dbReference>
<dbReference type="Proteomes" id="UP000324222">
    <property type="component" value="Unassembled WGS sequence"/>
</dbReference>
<evidence type="ECO:0000259" key="1">
    <source>
        <dbReference type="Pfam" id="PF22938"/>
    </source>
</evidence>
<protein>
    <recommendedName>
        <fullName evidence="1">Integrase p58-like C-terminal domain-containing protein</fullName>
    </recommendedName>
</protein>
<comment type="caution">
    <text evidence="2">The sequence shown here is derived from an EMBL/GenBank/DDBJ whole genome shotgun (WGS) entry which is preliminary data.</text>
</comment>
<dbReference type="OrthoDB" id="6433576at2759"/>
<organism evidence="2 3">
    <name type="scientific">Portunus trituberculatus</name>
    <name type="common">Swimming crab</name>
    <name type="synonym">Neptunus trituberculatus</name>
    <dbReference type="NCBI Taxonomy" id="210409"/>
    <lineage>
        <taxon>Eukaryota</taxon>
        <taxon>Metazoa</taxon>
        <taxon>Ecdysozoa</taxon>
        <taxon>Arthropoda</taxon>
        <taxon>Crustacea</taxon>
        <taxon>Multicrustacea</taxon>
        <taxon>Malacostraca</taxon>
        <taxon>Eumalacostraca</taxon>
        <taxon>Eucarida</taxon>
        <taxon>Decapoda</taxon>
        <taxon>Pleocyemata</taxon>
        <taxon>Brachyura</taxon>
        <taxon>Eubrachyura</taxon>
        <taxon>Portunoidea</taxon>
        <taxon>Portunidae</taxon>
        <taxon>Portuninae</taxon>
        <taxon>Portunus</taxon>
    </lineage>
</organism>
<name>A0A5B7DCF7_PORTR</name>
<dbReference type="InterPro" id="IPR054465">
    <property type="entry name" value="Integrase_p58-like_C"/>
</dbReference>
<dbReference type="AlphaFoldDB" id="A0A5B7DCF7"/>
<evidence type="ECO:0000313" key="3">
    <source>
        <dbReference type="Proteomes" id="UP000324222"/>
    </source>
</evidence>
<keyword evidence="3" id="KW-1185">Reference proteome</keyword>
<gene>
    <name evidence="2" type="ORF">E2C01_011659</name>
</gene>
<feature type="domain" description="Integrase p58-like C-terminal" evidence="1">
    <location>
        <begin position="135"/>
        <end position="163"/>
    </location>
</feature>
<dbReference type="EMBL" id="VSRR010000709">
    <property type="protein sequence ID" value="MPC18766.1"/>
    <property type="molecule type" value="Genomic_DNA"/>
</dbReference>
<proteinExistence type="predicted"/>
<accession>A0A5B7DCF7</accession>